<dbReference type="PANTHER" id="PTHR21310">
    <property type="entry name" value="AMINOGLYCOSIDE PHOSPHOTRANSFERASE-RELATED-RELATED"/>
    <property type="match status" value="1"/>
</dbReference>
<dbReference type="InterPro" id="IPR002575">
    <property type="entry name" value="Aminoglycoside_PTrfase"/>
</dbReference>
<dbReference type="PANTHER" id="PTHR21310:SF55">
    <property type="entry name" value="AMINOGLYCOSIDE PHOSPHOTRANSFERASE DOMAIN-CONTAINING PROTEIN"/>
    <property type="match status" value="1"/>
</dbReference>
<dbReference type="AlphaFoldDB" id="A0A067M8C5"/>
<proteinExistence type="predicted"/>
<dbReference type="OrthoDB" id="5404599at2759"/>
<dbReference type="Pfam" id="PF01636">
    <property type="entry name" value="APH"/>
    <property type="match status" value="1"/>
</dbReference>
<accession>A0A067M8C5</accession>
<dbReference type="InterPro" id="IPR011009">
    <property type="entry name" value="Kinase-like_dom_sf"/>
</dbReference>
<dbReference type="InterPro" id="IPR051678">
    <property type="entry name" value="AGP_Transferase"/>
</dbReference>
<dbReference type="EMBL" id="KL198062">
    <property type="protein sequence ID" value="KDQ10955.1"/>
    <property type="molecule type" value="Genomic_DNA"/>
</dbReference>
<name>A0A067M8C5_BOTB1</name>
<sequence>MQYIKQTTAIPVPTVHMSFSRDDVGYIVMDRVEGETLATASFELTDEELTAIATELKGCVGQIARLQPPTAALGSWPSGPYFNNYFHEGKGAVALPSFKEFHAYWVKRLGPRSREVFPTSILDNIRTEDVDVSFMHGDLNLPNIMVKDGKIVSILD</sequence>
<dbReference type="InParanoid" id="A0A067M8C5"/>
<dbReference type="HOGENOM" id="CLU_021768_3_3_1"/>
<dbReference type="Proteomes" id="UP000027195">
    <property type="component" value="Unassembled WGS sequence"/>
</dbReference>
<evidence type="ECO:0000313" key="3">
    <source>
        <dbReference type="Proteomes" id="UP000027195"/>
    </source>
</evidence>
<evidence type="ECO:0000259" key="1">
    <source>
        <dbReference type="Pfam" id="PF01636"/>
    </source>
</evidence>
<gene>
    <name evidence="2" type="ORF">BOTBODRAFT_468975</name>
</gene>
<organism evidence="2 3">
    <name type="scientific">Botryobasidium botryosum (strain FD-172 SS1)</name>
    <dbReference type="NCBI Taxonomy" id="930990"/>
    <lineage>
        <taxon>Eukaryota</taxon>
        <taxon>Fungi</taxon>
        <taxon>Dikarya</taxon>
        <taxon>Basidiomycota</taxon>
        <taxon>Agaricomycotina</taxon>
        <taxon>Agaricomycetes</taxon>
        <taxon>Cantharellales</taxon>
        <taxon>Botryobasidiaceae</taxon>
        <taxon>Botryobasidium</taxon>
    </lineage>
</organism>
<keyword evidence="3" id="KW-1185">Reference proteome</keyword>
<dbReference type="Gene3D" id="3.30.200.150">
    <property type="match status" value="1"/>
</dbReference>
<reference evidence="3" key="1">
    <citation type="journal article" date="2014" name="Proc. Natl. Acad. Sci. U.S.A.">
        <title>Extensive sampling of basidiomycete genomes demonstrates inadequacy of the white-rot/brown-rot paradigm for wood decay fungi.</title>
        <authorList>
            <person name="Riley R."/>
            <person name="Salamov A.A."/>
            <person name="Brown D.W."/>
            <person name="Nagy L.G."/>
            <person name="Floudas D."/>
            <person name="Held B.W."/>
            <person name="Levasseur A."/>
            <person name="Lombard V."/>
            <person name="Morin E."/>
            <person name="Otillar R."/>
            <person name="Lindquist E.A."/>
            <person name="Sun H."/>
            <person name="LaButti K.M."/>
            <person name="Schmutz J."/>
            <person name="Jabbour D."/>
            <person name="Luo H."/>
            <person name="Baker S.E."/>
            <person name="Pisabarro A.G."/>
            <person name="Walton J.D."/>
            <person name="Blanchette R.A."/>
            <person name="Henrissat B."/>
            <person name="Martin F."/>
            <person name="Cullen D."/>
            <person name="Hibbett D.S."/>
            <person name="Grigoriev I.V."/>
        </authorList>
    </citation>
    <scope>NUCLEOTIDE SEQUENCE [LARGE SCALE GENOMIC DNA]</scope>
    <source>
        <strain evidence="3">FD-172 SS1</strain>
    </source>
</reference>
<protein>
    <recommendedName>
        <fullName evidence="1">Aminoglycoside phosphotransferase domain-containing protein</fullName>
    </recommendedName>
</protein>
<dbReference type="SUPFAM" id="SSF56112">
    <property type="entry name" value="Protein kinase-like (PK-like)"/>
    <property type="match status" value="1"/>
</dbReference>
<dbReference type="Gene3D" id="3.90.1200.10">
    <property type="match status" value="1"/>
</dbReference>
<feature type="domain" description="Aminoglycoside phosphotransferase" evidence="1">
    <location>
        <begin position="6"/>
        <end position="156"/>
    </location>
</feature>
<evidence type="ECO:0000313" key="2">
    <source>
        <dbReference type="EMBL" id="KDQ10955.1"/>
    </source>
</evidence>